<proteinExistence type="predicted"/>
<dbReference type="RefSeq" id="WP_302244531.1">
    <property type="nucleotide sequence ID" value="NZ_JAULJQ010000007.1"/>
</dbReference>
<protein>
    <submittedName>
        <fullName evidence="2">Type II toxin-antitoxin system RelE/ParE family toxin</fullName>
    </submittedName>
</protein>
<name>A0ABT8TBV0_9BACT</name>
<comment type="caution">
    <text evidence="2">The sequence shown here is derived from an EMBL/GenBank/DDBJ whole genome shotgun (WGS) entry which is preliminary data.</text>
</comment>
<accession>A0ABT8TBV0</accession>
<dbReference type="Pfam" id="PF05016">
    <property type="entry name" value="ParE_toxin"/>
    <property type="match status" value="1"/>
</dbReference>
<keyword evidence="3" id="KW-1185">Reference proteome</keyword>
<gene>
    <name evidence="2" type="ORF">Q2362_06450</name>
</gene>
<dbReference type="InterPro" id="IPR007712">
    <property type="entry name" value="RelE/ParE_toxin"/>
</dbReference>
<evidence type="ECO:0000313" key="3">
    <source>
        <dbReference type="Proteomes" id="UP001171111"/>
    </source>
</evidence>
<keyword evidence="1" id="KW-1277">Toxin-antitoxin system</keyword>
<dbReference type="Proteomes" id="UP001171111">
    <property type="component" value="Unassembled WGS sequence"/>
</dbReference>
<dbReference type="Gene3D" id="3.30.2310.20">
    <property type="entry name" value="RelE-like"/>
    <property type="match status" value="1"/>
</dbReference>
<organism evidence="2 3">
    <name type="scientific">Campylobacter magnus</name>
    <dbReference type="NCBI Taxonomy" id="3026462"/>
    <lineage>
        <taxon>Bacteria</taxon>
        <taxon>Pseudomonadati</taxon>
        <taxon>Campylobacterota</taxon>
        <taxon>Epsilonproteobacteria</taxon>
        <taxon>Campylobacterales</taxon>
        <taxon>Campylobacteraceae</taxon>
        <taxon>Campylobacter</taxon>
    </lineage>
</organism>
<reference evidence="2 3" key="1">
    <citation type="submission" date="2023-06" db="EMBL/GenBank/DDBJ databases">
        <title>Campylobacter magnum sp. nov., isolated from cecal contents of domestic pigs (Sus scrofa domesticus).</title>
        <authorList>
            <person name="Papic B."/>
            <person name="Gruntar I."/>
        </authorList>
    </citation>
    <scope>NUCLEOTIDE SEQUENCE [LARGE SCALE GENOMIC DNA]</scope>
    <source>
        <strain evidence="3">34484-21</strain>
    </source>
</reference>
<sequence>MKIETTERFINDLRQIAEFIAKDSKQKAQNFKNELNTQISKIALIPLSARKNLEVDNENVRDLIFKGYVIPFYVSKEKITLLAIYKHNIPEPFI</sequence>
<dbReference type="EMBL" id="JAULJQ010000007">
    <property type="protein sequence ID" value="MDO2409736.1"/>
    <property type="molecule type" value="Genomic_DNA"/>
</dbReference>
<dbReference type="InterPro" id="IPR035093">
    <property type="entry name" value="RelE/ParE_toxin_dom_sf"/>
</dbReference>
<evidence type="ECO:0000256" key="1">
    <source>
        <dbReference type="ARBA" id="ARBA00022649"/>
    </source>
</evidence>
<evidence type="ECO:0000313" key="2">
    <source>
        <dbReference type="EMBL" id="MDO2409736.1"/>
    </source>
</evidence>